<keyword evidence="4" id="KW-1185">Reference proteome</keyword>
<protein>
    <submittedName>
        <fullName evidence="3">PEP-CTERM sorting domain-containing protein</fullName>
    </submittedName>
</protein>
<gene>
    <name evidence="3" type="ORF">IAI61_16635</name>
</gene>
<dbReference type="NCBIfam" id="TIGR02595">
    <property type="entry name" value="PEP_CTERM"/>
    <property type="match status" value="1"/>
</dbReference>
<evidence type="ECO:0000313" key="4">
    <source>
        <dbReference type="Proteomes" id="UP001518989"/>
    </source>
</evidence>
<dbReference type="InterPro" id="IPR013424">
    <property type="entry name" value="Ice-binding_C"/>
</dbReference>
<comment type="caution">
    <text evidence="3">The sequence shown here is derived from an EMBL/GenBank/DDBJ whole genome shotgun (WGS) entry which is preliminary data.</text>
</comment>
<keyword evidence="1" id="KW-0732">Signal</keyword>
<feature type="domain" description="Ice-binding protein C-terminal" evidence="2">
    <location>
        <begin position="223"/>
        <end position="246"/>
    </location>
</feature>
<sequence length="249" mass="26171">MRTIFKTGVTALCLAAGIAAAAPRAEAAAYLTAAGWYGALGEAVAQYGNITLSQLPTYKVEYQDSFGTWRPGEPNAVLVGTSGYPYTDPTLVQSRPFVGSYGGSTWGSQFTCDSYTQQCLGALRVTFTFPYEIVGVSGQLSLGGFPFLDATNMTELQIASYINTTGWQPGTSTFYGLMLDQPTSSLTVSWDSNAPNGVDGSAFFALANATVVRASTAAAVVTAVPEPASLALFGMGLAGLGMVTRRRRR</sequence>
<dbReference type="Pfam" id="PF07589">
    <property type="entry name" value="PEP-CTERM"/>
    <property type="match status" value="1"/>
</dbReference>
<dbReference type="Proteomes" id="UP001518989">
    <property type="component" value="Unassembled WGS sequence"/>
</dbReference>
<evidence type="ECO:0000256" key="1">
    <source>
        <dbReference type="SAM" id="SignalP"/>
    </source>
</evidence>
<dbReference type="RefSeq" id="WP_237180869.1">
    <property type="nucleotide sequence ID" value="NZ_CP061177.1"/>
</dbReference>
<reference evidence="3 4" key="1">
    <citation type="submission" date="2020-09" db="EMBL/GenBank/DDBJ databases">
        <title>Roseomonas.</title>
        <authorList>
            <person name="Zhu W."/>
        </authorList>
    </citation>
    <scope>NUCLEOTIDE SEQUENCE [LARGE SCALE GENOMIC DNA]</scope>
    <source>
        <strain evidence="3 4">573</strain>
    </source>
</reference>
<feature type="chain" id="PRO_5047486976" evidence="1">
    <location>
        <begin position="22"/>
        <end position="249"/>
    </location>
</feature>
<evidence type="ECO:0000259" key="2">
    <source>
        <dbReference type="Pfam" id="PF07589"/>
    </source>
</evidence>
<accession>A0ABS3KVN2</accession>
<proteinExistence type="predicted"/>
<name>A0ABS3KVN2_9PROT</name>
<feature type="signal peptide" evidence="1">
    <location>
        <begin position="1"/>
        <end position="21"/>
    </location>
</feature>
<organism evidence="3 4">
    <name type="scientific">Roseomonas haemaphysalidis</name>
    <dbReference type="NCBI Taxonomy" id="2768162"/>
    <lineage>
        <taxon>Bacteria</taxon>
        <taxon>Pseudomonadati</taxon>
        <taxon>Pseudomonadota</taxon>
        <taxon>Alphaproteobacteria</taxon>
        <taxon>Acetobacterales</taxon>
        <taxon>Roseomonadaceae</taxon>
        <taxon>Roseomonas</taxon>
    </lineage>
</organism>
<dbReference type="EMBL" id="JACTNG010000009">
    <property type="protein sequence ID" value="MBO1080673.1"/>
    <property type="molecule type" value="Genomic_DNA"/>
</dbReference>
<evidence type="ECO:0000313" key="3">
    <source>
        <dbReference type="EMBL" id="MBO1080673.1"/>
    </source>
</evidence>